<dbReference type="Proteomes" id="UP000316167">
    <property type="component" value="Unassembled WGS sequence"/>
</dbReference>
<evidence type="ECO:0000259" key="7">
    <source>
        <dbReference type="Pfam" id="PF25967"/>
    </source>
</evidence>
<keyword evidence="9" id="KW-1185">Reference proteome</keyword>
<dbReference type="Pfam" id="PF25944">
    <property type="entry name" value="Beta-barrel_RND"/>
    <property type="match status" value="1"/>
</dbReference>
<evidence type="ECO:0000256" key="1">
    <source>
        <dbReference type="ARBA" id="ARBA00004196"/>
    </source>
</evidence>
<feature type="domain" description="Multidrug resistance protein MdtA-like beta-barrel" evidence="6">
    <location>
        <begin position="209"/>
        <end position="273"/>
    </location>
</feature>
<dbReference type="GO" id="GO:0005886">
    <property type="term" value="C:plasma membrane"/>
    <property type="evidence" value="ECO:0007669"/>
    <property type="project" value="TreeGrafter"/>
</dbReference>
<dbReference type="NCBIfam" id="TIGR01730">
    <property type="entry name" value="RND_mfp"/>
    <property type="match status" value="1"/>
</dbReference>
<dbReference type="Gene3D" id="2.40.50.100">
    <property type="match status" value="1"/>
</dbReference>
<accession>A0A562SCB2</accession>
<proteinExistence type="inferred from homology"/>
<evidence type="ECO:0000256" key="2">
    <source>
        <dbReference type="ARBA" id="ARBA00009477"/>
    </source>
</evidence>
<comment type="caution">
    <text evidence="8">The sequence shown here is derived from an EMBL/GenBank/DDBJ whole genome shotgun (WGS) entry which is preliminary data.</text>
</comment>
<evidence type="ECO:0000259" key="4">
    <source>
        <dbReference type="Pfam" id="PF25876"/>
    </source>
</evidence>
<dbReference type="Pfam" id="PF25876">
    <property type="entry name" value="HH_MFP_RND"/>
    <property type="match status" value="1"/>
</dbReference>
<dbReference type="InterPro" id="IPR058626">
    <property type="entry name" value="MdtA-like_b-barrel"/>
</dbReference>
<evidence type="ECO:0000256" key="3">
    <source>
        <dbReference type="SAM" id="Coils"/>
    </source>
</evidence>
<feature type="domain" description="Multidrug resistance protein MdtA-like barrel-sandwich hybrid" evidence="5">
    <location>
        <begin position="60"/>
        <end position="194"/>
    </location>
</feature>
<evidence type="ECO:0000259" key="6">
    <source>
        <dbReference type="Pfam" id="PF25944"/>
    </source>
</evidence>
<dbReference type="Pfam" id="PF25967">
    <property type="entry name" value="RND-MFP_C"/>
    <property type="match status" value="1"/>
</dbReference>
<reference evidence="8 9" key="1">
    <citation type="journal article" date="2015" name="Stand. Genomic Sci.">
        <title>Genomic Encyclopedia of Bacterial and Archaeal Type Strains, Phase III: the genomes of soil and plant-associated and newly described type strains.</title>
        <authorList>
            <person name="Whitman W.B."/>
            <person name="Woyke T."/>
            <person name="Klenk H.P."/>
            <person name="Zhou Y."/>
            <person name="Lilburn T.G."/>
            <person name="Beck B.J."/>
            <person name="De Vos P."/>
            <person name="Vandamme P."/>
            <person name="Eisen J.A."/>
            <person name="Garrity G."/>
            <person name="Hugenholtz P."/>
            <person name="Kyrpides N.C."/>
        </authorList>
    </citation>
    <scope>NUCLEOTIDE SEQUENCE [LARGE SCALE GENOMIC DNA]</scope>
    <source>
        <strain evidence="8 9">CGMCC 1.7271</strain>
    </source>
</reference>
<dbReference type="Gene3D" id="1.10.287.470">
    <property type="entry name" value="Helix hairpin bin"/>
    <property type="match status" value="1"/>
</dbReference>
<dbReference type="SUPFAM" id="SSF111369">
    <property type="entry name" value="HlyD-like secretion proteins"/>
    <property type="match status" value="1"/>
</dbReference>
<dbReference type="InterPro" id="IPR058624">
    <property type="entry name" value="MdtA-like_HH"/>
</dbReference>
<protein>
    <submittedName>
        <fullName evidence="8">Membrane fusion protein (Multidrug efflux system)</fullName>
    </submittedName>
</protein>
<name>A0A562SCB2_9BACT</name>
<dbReference type="Gene3D" id="2.40.30.170">
    <property type="match status" value="1"/>
</dbReference>
<evidence type="ECO:0000313" key="9">
    <source>
        <dbReference type="Proteomes" id="UP000316167"/>
    </source>
</evidence>
<dbReference type="GO" id="GO:0046677">
    <property type="term" value="P:response to antibiotic"/>
    <property type="evidence" value="ECO:0007669"/>
    <property type="project" value="TreeGrafter"/>
</dbReference>
<dbReference type="InterPro" id="IPR006143">
    <property type="entry name" value="RND_pump_MFP"/>
</dbReference>
<dbReference type="GO" id="GO:0022857">
    <property type="term" value="F:transmembrane transporter activity"/>
    <property type="evidence" value="ECO:0007669"/>
    <property type="project" value="InterPro"/>
</dbReference>
<keyword evidence="3" id="KW-0175">Coiled coil</keyword>
<gene>
    <name evidence="8" type="ORF">IQ13_3393</name>
</gene>
<sequence length="372" mass="41347">MKQNICVPALAAGMLLLVQFSCKNKPAETVKPDQYIVTQPLLSSTGYQQEYVADIQSQQNVEIRSRAKGFIERVHVDEGAFVTQGQLLFTLNSKEYRDELSKSNAALKQAEAELKQIEIEIRNVELLISKNVVSKAELTSLQAKKDAMLAIIDQSKAAISQATTGLSYTQIRAPFSGYINRIPKKAGALVEEADLLTSLSNNQQVFAYFNVSEVDYLQYIKEPELYKTVELKLADGSLFAHKGSIETIDGEINSETGTIAFRARFPNPNKILKHGASGKIILNKPLNNALLIPVKSTYEVQENLYVFVVDKNGKVTQRKVDPIVRLTNEYAIKGGLTASDYILYEGVQLVKDGDQVQTVLKPMNDLLNTQNR</sequence>
<dbReference type="PANTHER" id="PTHR30158:SF23">
    <property type="entry name" value="MULTIDRUG RESISTANCE PROTEIN MEXA"/>
    <property type="match status" value="1"/>
</dbReference>
<dbReference type="InterPro" id="IPR058625">
    <property type="entry name" value="MdtA-like_BSH"/>
</dbReference>
<dbReference type="PANTHER" id="PTHR30158">
    <property type="entry name" value="ACRA/E-RELATED COMPONENT OF DRUG EFFLUX TRANSPORTER"/>
    <property type="match status" value="1"/>
</dbReference>
<dbReference type="Gene3D" id="2.40.420.20">
    <property type="match status" value="1"/>
</dbReference>
<dbReference type="EMBL" id="VLLE01000006">
    <property type="protein sequence ID" value="TWI79002.1"/>
    <property type="molecule type" value="Genomic_DNA"/>
</dbReference>
<feature type="domain" description="Multidrug resistance protein MdtA-like alpha-helical hairpin" evidence="4">
    <location>
        <begin position="100"/>
        <end position="169"/>
    </location>
</feature>
<comment type="similarity">
    <text evidence="2">Belongs to the membrane fusion protein (MFP) (TC 8.A.1) family.</text>
</comment>
<evidence type="ECO:0000313" key="8">
    <source>
        <dbReference type="EMBL" id="TWI79002.1"/>
    </source>
</evidence>
<dbReference type="InterPro" id="IPR058627">
    <property type="entry name" value="MdtA-like_C"/>
</dbReference>
<evidence type="ECO:0000259" key="5">
    <source>
        <dbReference type="Pfam" id="PF25917"/>
    </source>
</evidence>
<feature type="domain" description="Multidrug resistance protein MdtA-like C-terminal permuted SH3" evidence="7">
    <location>
        <begin position="288"/>
        <end position="348"/>
    </location>
</feature>
<organism evidence="8 9">
    <name type="scientific">Lacibacter cauensis</name>
    <dbReference type="NCBI Taxonomy" id="510947"/>
    <lineage>
        <taxon>Bacteria</taxon>
        <taxon>Pseudomonadati</taxon>
        <taxon>Bacteroidota</taxon>
        <taxon>Chitinophagia</taxon>
        <taxon>Chitinophagales</taxon>
        <taxon>Chitinophagaceae</taxon>
        <taxon>Lacibacter</taxon>
    </lineage>
</organism>
<dbReference type="AlphaFoldDB" id="A0A562SCB2"/>
<feature type="coiled-coil region" evidence="3">
    <location>
        <begin position="93"/>
        <end position="127"/>
    </location>
</feature>
<dbReference type="GO" id="GO:0030313">
    <property type="term" value="C:cell envelope"/>
    <property type="evidence" value="ECO:0007669"/>
    <property type="project" value="UniProtKB-SubCell"/>
</dbReference>
<dbReference type="RefSeq" id="WP_199758299.1">
    <property type="nucleotide sequence ID" value="NZ_VLLE01000006.1"/>
</dbReference>
<dbReference type="Pfam" id="PF25917">
    <property type="entry name" value="BSH_RND"/>
    <property type="match status" value="1"/>
</dbReference>
<comment type="subcellular location">
    <subcellularLocation>
        <location evidence="1">Cell envelope</location>
    </subcellularLocation>
</comment>